<feature type="transmembrane region" description="Helical" evidence="1">
    <location>
        <begin position="6"/>
        <end position="28"/>
    </location>
</feature>
<organism evidence="2 3">
    <name type="scientific">Paenarthrobacter nicotinovorans</name>
    <name type="common">Arthrobacter nicotinovorans</name>
    <dbReference type="NCBI Taxonomy" id="29320"/>
    <lineage>
        <taxon>Bacteria</taxon>
        <taxon>Bacillati</taxon>
        <taxon>Actinomycetota</taxon>
        <taxon>Actinomycetes</taxon>
        <taxon>Micrococcales</taxon>
        <taxon>Micrococcaceae</taxon>
        <taxon>Paenarthrobacter</taxon>
    </lineage>
</organism>
<sequence>MTMPQWISDIISVAPWLGAICFAIFAVWKVGPTFRKWGRFLDRVAGVPADPKTGQKEIPGLFERMDRQDEALANQDKALEVIRHELFPNSGKSLRDAVDKQHKQLEDHIAACPPQQTTINVNPGGTP</sequence>
<keyword evidence="1" id="KW-1133">Transmembrane helix</keyword>
<keyword evidence="1" id="KW-0472">Membrane</keyword>
<gene>
    <name evidence="2" type="ORF">J2T10_000057</name>
</gene>
<accession>A0ABT9THN5</accession>
<name>A0ABT9THN5_PAENI</name>
<dbReference type="Proteomes" id="UP001244563">
    <property type="component" value="Unassembled WGS sequence"/>
</dbReference>
<keyword evidence="1" id="KW-0812">Transmembrane</keyword>
<comment type="caution">
    <text evidence="2">The sequence shown here is derived from an EMBL/GenBank/DDBJ whole genome shotgun (WGS) entry which is preliminary data.</text>
</comment>
<evidence type="ECO:0000313" key="2">
    <source>
        <dbReference type="EMBL" id="MDQ0100438.1"/>
    </source>
</evidence>
<keyword evidence="3" id="KW-1185">Reference proteome</keyword>
<protein>
    <submittedName>
        <fullName evidence="2">Uncharacterized protein</fullName>
    </submittedName>
</protein>
<reference evidence="2 3" key="1">
    <citation type="submission" date="2023-07" db="EMBL/GenBank/DDBJ databases">
        <title>Sorghum-associated microbial communities from plants grown in Nebraska, USA.</title>
        <authorList>
            <person name="Schachtman D."/>
        </authorList>
    </citation>
    <scope>NUCLEOTIDE SEQUENCE [LARGE SCALE GENOMIC DNA]</scope>
    <source>
        <strain evidence="2 3">CC523</strain>
    </source>
</reference>
<evidence type="ECO:0000313" key="3">
    <source>
        <dbReference type="Proteomes" id="UP001244563"/>
    </source>
</evidence>
<evidence type="ECO:0000256" key="1">
    <source>
        <dbReference type="SAM" id="Phobius"/>
    </source>
</evidence>
<dbReference type="RefSeq" id="WP_306876523.1">
    <property type="nucleotide sequence ID" value="NZ_JAUSSW010000001.1"/>
</dbReference>
<proteinExistence type="predicted"/>
<dbReference type="EMBL" id="JAUSSW010000001">
    <property type="protein sequence ID" value="MDQ0100438.1"/>
    <property type="molecule type" value="Genomic_DNA"/>
</dbReference>